<evidence type="ECO:0000313" key="9">
    <source>
        <dbReference type="EMBL" id="GAI11982.1"/>
    </source>
</evidence>
<feature type="transmembrane region" description="Helical" evidence="7">
    <location>
        <begin position="6"/>
        <end position="39"/>
    </location>
</feature>
<dbReference type="InterPro" id="IPR010656">
    <property type="entry name" value="DctM"/>
</dbReference>
<evidence type="ECO:0000256" key="1">
    <source>
        <dbReference type="ARBA" id="ARBA00004429"/>
    </source>
</evidence>
<feature type="transmembrane region" description="Helical" evidence="7">
    <location>
        <begin position="51"/>
        <end position="75"/>
    </location>
</feature>
<evidence type="ECO:0000256" key="3">
    <source>
        <dbReference type="ARBA" id="ARBA00022519"/>
    </source>
</evidence>
<sequence length="192" mass="20038">MSLEIIVLITFGAMLLTFASGVPLTFGLGGLAMVFGLVLWGPHTLYLTIQAAYGITLSFILMAIPLFIFMGNVLGRSGVADELYKAMYHWVGPLRGGLAIGTVLICTIMAAMVGIVAAGVVTMGIIAIPSMLKRKYQPQLITGSIMAGGSLGALIPPSAAMMVFGLISRQSVGQLFMGGGLPGPHPFHSVLQ</sequence>
<organism evidence="9">
    <name type="scientific">marine sediment metagenome</name>
    <dbReference type="NCBI Taxonomy" id="412755"/>
    <lineage>
        <taxon>unclassified sequences</taxon>
        <taxon>metagenomes</taxon>
        <taxon>ecological metagenomes</taxon>
    </lineage>
</organism>
<comment type="subcellular location">
    <subcellularLocation>
        <location evidence="1">Cell inner membrane</location>
        <topology evidence="1">Multi-pass membrane protein</topology>
    </subcellularLocation>
</comment>
<evidence type="ECO:0000256" key="6">
    <source>
        <dbReference type="ARBA" id="ARBA00023136"/>
    </source>
</evidence>
<keyword evidence="3" id="KW-0997">Cell inner membrane</keyword>
<evidence type="ECO:0000256" key="2">
    <source>
        <dbReference type="ARBA" id="ARBA00022475"/>
    </source>
</evidence>
<reference evidence="9" key="1">
    <citation type="journal article" date="2014" name="Front. Microbiol.">
        <title>High frequency of phylogenetically diverse reductive dehalogenase-homologous genes in deep subseafloor sedimentary metagenomes.</title>
        <authorList>
            <person name="Kawai M."/>
            <person name="Futagami T."/>
            <person name="Toyoda A."/>
            <person name="Takaki Y."/>
            <person name="Nishi S."/>
            <person name="Hori S."/>
            <person name="Arai W."/>
            <person name="Tsubouchi T."/>
            <person name="Morono Y."/>
            <person name="Uchiyama I."/>
            <person name="Ito T."/>
            <person name="Fujiyama A."/>
            <person name="Inagaki F."/>
            <person name="Takami H."/>
        </authorList>
    </citation>
    <scope>NUCLEOTIDE SEQUENCE</scope>
    <source>
        <strain evidence="9">Expedition CK06-06</strain>
    </source>
</reference>
<gene>
    <name evidence="9" type="ORF">S06H3_13057</name>
</gene>
<proteinExistence type="predicted"/>
<keyword evidence="6 7" id="KW-0472">Membrane</keyword>
<keyword evidence="5 7" id="KW-1133">Transmembrane helix</keyword>
<evidence type="ECO:0000256" key="7">
    <source>
        <dbReference type="SAM" id="Phobius"/>
    </source>
</evidence>
<feature type="non-terminal residue" evidence="9">
    <location>
        <position position="192"/>
    </location>
</feature>
<evidence type="ECO:0000256" key="5">
    <source>
        <dbReference type="ARBA" id="ARBA00022989"/>
    </source>
</evidence>
<dbReference type="AlphaFoldDB" id="X1KY42"/>
<dbReference type="InterPro" id="IPR004681">
    <property type="entry name" value="TRAP_DctM"/>
</dbReference>
<keyword evidence="2" id="KW-1003">Cell membrane</keyword>
<evidence type="ECO:0000259" key="8">
    <source>
        <dbReference type="Pfam" id="PF06808"/>
    </source>
</evidence>
<dbReference type="EMBL" id="BARV01006373">
    <property type="protein sequence ID" value="GAI11982.1"/>
    <property type="molecule type" value="Genomic_DNA"/>
</dbReference>
<dbReference type="PANTHER" id="PTHR33362">
    <property type="entry name" value="SIALIC ACID TRAP TRANSPORTER PERMEASE PROTEIN SIAT-RELATED"/>
    <property type="match status" value="1"/>
</dbReference>
<feature type="domain" description="TRAP C4-dicarboxylate transport system permease DctM subunit" evidence="8">
    <location>
        <begin position="11"/>
        <end position="183"/>
    </location>
</feature>
<dbReference type="GO" id="GO:0022857">
    <property type="term" value="F:transmembrane transporter activity"/>
    <property type="evidence" value="ECO:0007669"/>
    <property type="project" value="TreeGrafter"/>
</dbReference>
<evidence type="ECO:0000256" key="4">
    <source>
        <dbReference type="ARBA" id="ARBA00022692"/>
    </source>
</evidence>
<protein>
    <recommendedName>
        <fullName evidence="8">TRAP C4-dicarboxylate transport system permease DctM subunit domain-containing protein</fullName>
    </recommendedName>
</protein>
<dbReference type="GO" id="GO:0005886">
    <property type="term" value="C:plasma membrane"/>
    <property type="evidence" value="ECO:0007669"/>
    <property type="project" value="UniProtKB-SubCell"/>
</dbReference>
<comment type="caution">
    <text evidence="9">The sequence shown here is derived from an EMBL/GenBank/DDBJ whole genome shotgun (WGS) entry which is preliminary data.</text>
</comment>
<accession>X1KY42</accession>
<feature type="transmembrane region" description="Helical" evidence="7">
    <location>
        <begin position="95"/>
        <end position="128"/>
    </location>
</feature>
<name>X1KY42_9ZZZZ</name>
<dbReference type="Pfam" id="PF06808">
    <property type="entry name" value="DctM"/>
    <property type="match status" value="1"/>
</dbReference>
<keyword evidence="4 7" id="KW-0812">Transmembrane</keyword>
<feature type="transmembrane region" description="Helical" evidence="7">
    <location>
        <begin position="140"/>
        <end position="167"/>
    </location>
</feature>